<feature type="transmembrane region" description="Helical" evidence="8">
    <location>
        <begin position="161"/>
        <end position="179"/>
    </location>
</feature>
<keyword evidence="7 8" id="KW-0472">Membrane</keyword>
<evidence type="ECO:0000256" key="6">
    <source>
        <dbReference type="ARBA" id="ARBA00022989"/>
    </source>
</evidence>
<evidence type="ECO:0000256" key="2">
    <source>
        <dbReference type="ARBA" id="ARBA00006669"/>
    </source>
</evidence>
<feature type="transmembrane region" description="Helical" evidence="8">
    <location>
        <begin position="186"/>
        <end position="204"/>
    </location>
</feature>
<proteinExistence type="inferred from homology"/>
<dbReference type="RefSeq" id="WP_339959856.1">
    <property type="nucleotide sequence ID" value="NZ_JAWMWH010000001.1"/>
</dbReference>
<evidence type="ECO:0000256" key="4">
    <source>
        <dbReference type="ARBA" id="ARBA00022475"/>
    </source>
</evidence>
<evidence type="ECO:0000256" key="1">
    <source>
        <dbReference type="ARBA" id="ARBA00004651"/>
    </source>
</evidence>
<comment type="subcellular location">
    <subcellularLocation>
        <location evidence="1">Cell membrane</location>
        <topology evidence="1">Multi-pass membrane protein</topology>
    </subcellularLocation>
</comment>
<evidence type="ECO:0000256" key="3">
    <source>
        <dbReference type="ARBA" id="ARBA00022448"/>
    </source>
</evidence>
<dbReference type="PANTHER" id="PTHR36122">
    <property type="entry name" value="NICOTINAMIDE RIBOSIDE TRANSPORTER PNUC"/>
    <property type="match status" value="1"/>
</dbReference>
<keyword evidence="6 8" id="KW-1133">Transmembrane helix</keyword>
<dbReference type="NCBIfam" id="TIGR01528">
    <property type="entry name" value="NMN_trans_PnuC"/>
    <property type="match status" value="1"/>
</dbReference>
<keyword evidence="5 8" id="KW-0812">Transmembrane</keyword>
<feature type="transmembrane region" description="Helical" evidence="8">
    <location>
        <begin position="90"/>
        <end position="112"/>
    </location>
</feature>
<evidence type="ECO:0000256" key="8">
    <source>
        <dbReference type="SAM" id="Phobius"/>
    </source>
</evidence>
<feature type="transmembrane region" description="Helical" evidence="8">
    <location>
        <begin position="133"/>
        <end position="155"/>
    </location>
</feature>
<organism evidence="9 10">
    <name type="scientific">Nicoliella lavandulae</name>
    <dbReference type="NCBI Taxonomy" id="3082954"/>
    <lineage>
        <taxon>Bacteria</taxon>
        <taxon>Bacillati</taxon>
        <taxon>Bacillota</taxon>
        <taxon>Bacilli</taxon>
        <taxon>Lactobacillales</taxon>
        <taxon>Lactobacillaceae</taxon>
        <taxon>Nicoliella</taxon>
    </lineage>
</organism>
<dbReference type="EMBL" id="JAWMWH010000001">
    <property type="protein sequence ID" value="MEJ6400032.1"/>
    <property type="molecule type" value="Genomic_DNA"/>
</dbReference>
<evidence type="ECO:0000313" key="9">
    <source>
        <dbReference type="EMBL" id="MEJ6400032.1"/>
    </source>
</evidence>
<reference evidence="9 10" key="1">
    <citation type="submission" date="2023-10" db="EMBL/GenBank/DDBJ databases">
        <title>Nicoliella lavandulae sp. nov. isolated from Lavandula angustifolia flowers.</title>
        <authorList>
            <person name="Alcantara C."/>
            <person name="Zuniga M."/>
            <person name="Landete J.M."/>
            <person name="Monedero V."/>
        </authorList>
    </citation>
    <scope>NUCLEOTIDE SEQUENCE [LARGE SCALE GENOMIC DNA]</scope>
    <source>
        <strain evidence="9 10">Es01</strain>
    </source>
</reference>
<feature type="transmembrane region" description="Helical" evidence="8">
    <location>
        <begin position="66"/>
        <end position="84"/>
    </location>
</feature>
<dbReference type="PANTHER" id="PTHR36122:SF2">
    <property type="entry name" value="NICOTINAMIDE RIBOSIDE TRANSPORTER PNUC"/>
    <property type="match status" value="1"/>
</dbReference>
<dbReference type="Proteomes" id="UP001370590">
    <property type="component" value="Unassembled WGS sequence"/>
</dbReference>
<dbReference type="Pfam" id="PF04973">
    <property type="entry name" value="NMN_transporter"/>
    <property type="match status" value="1"/>
</dbReference>
<sequence>MNYLKWLWNQLLGWNVQSYILLYFGLGFNLALTLTSPITMVSIVTFIAGALGLTCVLAINNAKPVNGWLGLISAILLISVAFTAKNYMEIVMQLSYIILLDVPVLLMPSWNQDAENKISGLRGDSMAATLKNWLPYIIGFVVVVFIMHSLLTSFTDSPRPLIDSISATTGILGAVLTTLKKRETYYFWFAQGILSVILWGITAAQGGASPVLFVTYMLYIGNDILAFTKSPWFAKRIVTE</sequence>
<dbReference type="InterPro" id="IPR006419">
    <property type="entry name" value="NMN_transpt_PnuC"/>
</dbReference>
<accession>A0ABU8SLD1</accession>
<evidence type="ECO:0000256" key="7">
    <source>
        <dbReference type="ARBA" id="ARBA00023136"/>
    </source>
</evidence>
<gene>
    <name evidence="9" type="primary">pnuC</name>
    <name evidence="9" type="ORF">R4146_02390</name>
</gene>
<keyword evidence="4" id="KW-1003">Cell membrane</keyword>
<evidence type="ECO:0000256" key="5">
    <source>
        <dbReference type="ARBA" id="ARBA00022692"/>
    </source>
</evidence>
<comment type="similarity">
    <text evidence="2">Belongs to the nicotinamide ribonucleoside (NR) uptake permease (TC 4.B.1) family.</text>
</comment>
<comment type="caution">
    <text evidence="9">The sequence shown here is derived from an EMBL/GenBank/DDBJ whole genome shotgun (WGS) entry which is preliminary data.</text>
</comment>
<keyword evidence="3" id="KW-0813">Transport</keyword>
<name>A0ABU8SLD1_9LACO</name>
<feature type="transmembrane region" description="Helical" evidence="8">
    <location>
        <begin position="12"/>
        <end position="32"/>
    </location>
</feature>
<keyword evidence="10" id="KW-1185">Reference proteome</keyword>
<evidence type="ECO:0000313" key="10">
    <source>
        <dbReference type="Proteomes" id="UP001370590"/>
    </source>
</evidence>
<protein>
    <submittedName>
        <fullName evidence="9">Nicotinamide riboside transporter PnuC</fullName>
    </submittedName>
</protein>
<feature type="transmembrane region" description="Helical" evidence="8">
    <location>
        <begin position="210"/>
        <end position="227"/>
    </location>
</feature>
<feature type="transmembrane region" description="Helical" evidence="8">
    <location>
        <begin position="38"/>
        <end position="59"/>
    </location>
</feature>